<gene>
    <name evidence="3" type="ORF">GK108_19945</name>
</gene>
<name>A0A6L9LF96_9BACT</name>
<dbReference type="InterPro" id="IPR011006">
    <property type="entry name" value="CheY-like_superfamily"/>
</dbReference>
<reference evidence="3 4" key="1">
    <citation type="submission" date="2020-02" db="EMBL/GenBank/DDBJ databases">
        <title>Draft genome sequence of two Spirosoma agri KCTC 52727 and Spirosoma terrae KCTC 52035.</title>
        <authorList>
            <person name="Rojas J."/>
            <person name="Ambika Manirajan B."/>
            <person name="Suarez C."/>
            <person name="Ratering S."/>
            <person name="Schnell S."/>
        </authorList>
    </citation>
    <scope>NUCLEOTIDE SEQUENCE [LARGE SCALE GENOMIC DNA]</scope>
    <source>
        <strain evidence="3 4">KCTC 52035</strain>
    </source>
</reference>
<dbReference type="RefSeq" id="WP_163952355.1">
    <property type="nucleotide sequence ID" value="NZ_JAAFZH010000010.1"/>
</dbReference>
<keyword evidence="1" id="KW-0597">Phosphoprotein</keyword>
<evidence type="ECO:0000256" key="1">
    <source>
        <dbReference type="PROSITE-ProRule" id="PRU00169"/>
    </source>
</evidence>
<dbReference type="InterPro" id="IPR001789">
    <property type="entry name" value="Sig_transdc_resp-reg_receiver"/>
</dbReference>
<organism evidence="3 4">
    <name type="scientific">Spirosoma terrae</name>
    <dbReference type="NCBI Taxonomy" id="1968276"/>
    <lineage>
        <taxon>Bacteria</taxon>
        <taxon>Pseudomonadati</taxon>
        <taxon>Bacteroidota</taxon>
        <taxon>Cytophagia</taxon>
        <taxon>Cytophagales</taxon>
        <taxon>Cytophagaceae</taxon>
        <taxon>Spirosoma</taxon>
    </lineage>
</organism>
<dbReference type="PANTHER" id="PTHR44520:SF2">
    <property type="entry name" value="RESPONSE REGULATOR RCP1"/>
    <property type="match status" value="1"/>
</dbReference>
<dbReference type="SUPFAM" id="SSF52172">
    <property type="entry name" value="CheY-like"/>
    <property type="match status" value="1"/>
</dbReference>
<dbReference type="GO" id="GO:0000160">
    <property type="term" value="P:phosphorelay signal transduction system"/>
    <property type="evidence" value="ECO:0007669"/>
    <property type="project" value="InterPro"/>
</dbReference>
<dbReference type="Proteomes" id="UP000474175">
    <property type="component" value="Unassembled WGS sequence"/>
</dbReference>
<dbReference type="AlphaFoldDB" id="A0A6L9LF96"/>
<evidence type="ECO:0000313" key="3">
    <source>
        <dbReference type="EMBL" id="NDU97168.1"/>
    </source>
</evidence>
<evidence type="ECO:0000313" key="4">
    <source>
        <dbReference type="Proteomes" id="UP000474175"/>
    </source>
</evidence>
<dbReference type="Gene3D" id="3.40.50.2300">
    <property type="match status" value="1"/>
</dbReference>
<keyword evidence="4" id="KW-1185">Reference proteome</keyword>
<dbReference type="Pfam" id="PF00072">
    <property type="entry name" value="Response_reg"/>
    <property type="match status" value="1"/>
</dbReference>
<accession>A0A6L9LF96</accession>
<evidence type="ECO:0000259" key="2">
    <source>
        <dbReference type="PROSITE" id="PS50110"/>
    </source>
</evidence>
<sequence>MKKFKDLDCVLLIDDDRFINLAHSKAVERASIGVEVKAINNVKDALDYLTSSGTYETVEGPSRPGIIFLDINMPGLTGWDFMDMYHQLDETYKAKVIVVMLTTSLNPDDHQRALADGHIVDFLHKPLRPEMVLELAERYFETHDLTVTT</sequence>
<dbReference type="PROSITE" id="PS50110">
    <property type="entry name" value="RESPONSE_REGULATORY"/>
    <property type="match status" value="1"/>
</dbReference>
<dbReference type="PANTHER" id="PTHR44520">
    <property type="entry name" value="RESPONSE REGULATOR RCP1-RELATED"/>
    <property type="match status" value="1"/>
</dbReference>
<dbReference type="SMART" id="SM00448">
    <property type="entry name" value="REC"/>
    <property type="match status" value="1"/>
</dbReference>
<feature type="modified residue" description="4-aspartylphosphate" evidence="1">
    <location>
        <position position="70"/>
    </location>
</feature>
<comment type="caution">
    <text evidence="3">The sequence shown here is derived from an EMBL/GenBank/DDBJ whole genome shotgun (WGS) entry which is preliminary data.</text>
</comment>
<dbReference type="EMBL" id="JAAFZH010000010">
    <property type="protein sequence ID" value="NDU97168.1"/>
    <property type="molecule type" value="Genomic_DNA"/>
</dbReference>
<dbReference type="InterPro" id="IPR052893">
    <property type="entry name" value="TCS_response_regulator"/>
</dbReference>
<proteinExistence type="predicted"/>
<protein>
    <submittedName>
        <fullName evidence="3">Response regulator</fullName>
    </submittedName>
</protein>
<feature type="domain" description="Response regulatory" evidence="2">
    <location>
        <begin position="9"/>
        <end position="140"/>
    </location>
</feature>